<feature type="transmembrane region" description="Helical" evidence="6">
    <location>
        <begin position="88"/>
        <end position="105"/>
    </location>
</feature>
<comment type="subcellular location">
    <subcellularLocation>
        <location evidence="1">Cell membrane</location>
        <topology evidence="1">Multi-pass membrane protein</topology>
    </subcellularLocation>
</comment>
<feature type="transmembrane region" description="Helical" evidence="6">
    <location>
        <begin position="212"/>
        <end position="231"/>
    </location>
</feature>
<dbReference type="Proteomes" id="UP000260943">
    <property type="component" value="Unassembled WGS sequence"/>
</dbReference>
<keyword evidence="3 6" id="KW-0812">Transmembrane</keyword>
<keyword evidence="5 6" id="KW-0472">Membrane</keyword>
<feature type="transmembrane region" description="Helical" evidence="6">
    <location>
        <begin position="340"/>
        <end position="363"/>
    </location>
</feature>
<name>A0A3E4QQD0_9ACTN</name>
<dbReference type="InterPro" id="IPR001851">
    <property type="entry name" value="ABC_transp_permease"/>
</dbReference>
<proteinExistence type="predicted"/>
<feature type="transmembrane region" description="Helical" evidence="6">
    <location>
        <begin position="12"/>
        <end position="34"/>
    </location>
</feature>
<protein>
    <submittedName>
        <fullName evidence="7">ABC transporter permease</fullName>
    </submittedName>
</protein>
<evidence type="ECO:0000256" key="2">
    <source>
        <dbReference type="ARBA" id="ARBA00022475"/>
    </source>
</evidence>
<dbReference type="CDD" id="cd06580">
    <property type="entry name" value="TM_PBP1_transp_TpRbsC_like"/>
    <property type="match status" value="1"/>
</dbReference>
<accession>A0A3E4QQD0</accession>
<feature type="transmembrane region" description="Helical" evidence="6">
    <location>
        <begin position="261"/>
        <end position="282"/>
    </location>
</feature>
<dbReference type="AlphaFoldDB" id="A0A3E4QQD0"/>
<comment type="caution">
    <text evidence="7">The sequence shown here is derived from an EMBL/GenBank/DDBJ whole genome shotgun (WGS) entry which is preliminary data.</text>
</comment>
<dbReference type="PANTHER" id="PTHR47089:SF1">
    <property type="entry name" value="GUANOSINE ABC TRANSPORTER PERMEASE PROTEIN NUPP"/>
    <property type="match status" value="1"/>
</dbReference>
<gene>
    <name evidence="7" type="ORF">DXC81_08400</name>
</gene>
<feature type="transmembrane region" description="Helical" evidence="6">
    <location>
        <begin position="54"/>
        <end position="76"/>
    </location>
</feature>
<dbReference type="PANTHER" id="PTHR47089">
    <property type="entry name" value="ABC TRANSPORTER, PERMEASE PROTEIN"/>
    <property type="match status" value="1"/>
</dbReference>
<evidence type="ECO:0000313" key="8">
    <source>
        <dbReference type="Proteomes" id="UP000260943"/>
    </source>
</evidence>
<keyword evidence="4 6" id="KW-1133">Transmembrane helix</keyword>
<evidence type="ECO:0000256" key="4">
    <source>
        <dbReference type="ARBA" id="ARBA00022989"/>
    </source>
</evidence>
<dbReference type="GO" id="GO:0005886">
    <property type="term" value="C:plasma membrane"/>
    <property type="evidence" value="ECO:0007669"/>
    <property type="project" value="UniProtKB-SubCell"/>
</dbReference>
<evidence type="ECO:0000256" key="3">
    <source>
        <dbReference type="ARBA" id="ARBA00022692"/>
    </source>
</evidence>
<dbReference type="RefSeq" id="WP_009141255.1">
    <property type="nucleotide sequence ID" value="NZ_CABKQG010000003.1"/>
</dbReference>
<organism evidence="7 8">
    <name type="scientific">Collinsella tanakaei</name>
    <dbReference type="NCBI Taxonomy" id="626935"/>
    <lineage>
        <taxon>Bacteria</taxon>
        <taxon>Bacillati</taxon>
        <taxon>Actinomycetota</taxon>
        <taxon>Coriobacteriia</taxon>
        <taxon>Coriobacteriales</taxon>
        <taxon>Coriobacteriaceae</taxon>
        <taxon>Collinsella</taxon>
    </lineage>
</organism>
<evidence type="ECO:0000256" key="1">
    <source>
        <dbReference type="ARBA" id="ARBA00004651"/>
    </source>
</evidence>
<evidence type="ECO:0000313" key="7">
    <source>
        <dbReference type="EMBL" id="RGL08390.1"/>
    </source>
</evidence>
<evidence type="ECO:0000256" key="6">
    <source>
        <dbReference type="SAM" id="Phobius"/>
    </source>
</evidence>
<feature type="transmembrane region" description="Helical" evidence="6">
    <location>
        <begin position="111"/>
        <end position="132"/>
    </location>
</feature>
<feature type="transmembrane region" description="Helical" evidence="6">
    <location>
        <begin position="144"/>
        <end position="164"/>
    </location>
</feature>
<dbReference type="GeneID" id="62758948"/>
<keyword evidence="2" id="KW-1003">Cell membrane</keyword>
<evidence type="ECO:0000256" key="5">
    <source>
        <dbReference type="ARBA" id="ARBA00023136"/>
    </source>
</evidence>
<dbReference type="Pfam" id="PF02653">
    <property type="entry name" value="BPD_transp_2"/>
    <property type="match status" value="1"/>
</dbReference>
<sequence length="374" mass="39258">METIQKILKKPITATFIAIILGFLVAAGALAVAGYDPVAAFTALFQGIFSKPKYISNTIIKAAPIILTGISVAFAFKTGLFNIGAEGQYIAGTMCAVLVGAKLNLPAPIQIPVVVLAGVAGGALIGAITGFLKSRFGIHEVITAIMLNWTMLYLNNFVVSTAAYHQPNTTSSFPVNESSFTTILHNWKMSDQGLETLSGTPWLFDVLVKTDVNIAFIVAIVVAVLVWFLLFRSKLGFELRAVGFNRDAAEFSGINVNRNTLLAMTIAGAISGLAGALTITGIEPHCLTMLAAFENNGFNGFSVALIAGSSPIGCIFAGLLFGGLIYGGQSVQLAVGAPTDIINIMIGTIVFFVALARVVTLLADKLGKRGANHA</sequence>
<reference evidence="7 8" key="1">
    <citation type="submission" date="2018-08" db="EMBL/GenBank/DDBJ databases">
        <title>A genome reference for cultivated species of the human gut microbiota.</title>
        <authorList>
            <person name="Zou Y."/>
            <person name="Xue W."/>
            <person name="Luo G."/>
        </authorList>
    </citation>
    <scope>NUCLEOTIDE SEQUENCE [LARGE SCALE GENOMIC DNA]</scope>
    <source>
        <strain evidence="7 8">TF08-14</strain>
    </source>
</reference>
<dbReference type="EMBL" id="QSRJ01000010">
    <property type="protein sequence ID" value="RGL08390.1"/>
    <property type="molecule type" value="Genomic_DNA"/>
</dbReference>
<feature type="transmembrane region" description="Helical" evidence="6">
    <location>
        <begin position="302"/>
        <end position="328"/>
    </location>
</feature>
<dbReference type="GO" id="GO:0022857">
    <property type="term" value="F:transmembrane transporter activity"/>
    <property type="evidence" value="ECO:0007669"/>
    <property type="project" value="InterPro"/>
</dbReference>